<protein>
    <recommendedName>
        <fullName evidence="3">Response regulator receiver domain-containing protein</fullName>
    </recommendedName>
</protein>
<gene>
    <name evidence="1" type="ORF">RSO68_04635</name>
</gene>
<evidence type="ECO:0000313" key="1">
    <source>
        <dbReference type="EMBL" id="MDT8878747.1"/>
    </source>
</evidence>
<dbReference type="EMBL" id="JAVXUR010000001">
    <property type="protein sequence ID" value="MDT8878747.1"/>
    <property type="molecule type" value="Genomic_DNA"/>
</dbReference>
<evidence type="ECO:0008006" key="3">
    <source>
        <dbReference type="Google" id="ProtNLM"/>
    </source>
</evidence>
<accession>A0ABU3NCI0</accession>
<comment type="caution">
    <text evidence="1">The sequence shown here is derived from an EMBL/GenBank/DDBJ whole genome shotgun (WGS) entry which is preliminary data.</text>
</comment>
<dbReference type="Proteomes" id="UP001255917">
    <property type="component" value="Unassembled WGS sequence"/>
</dbReference>
<reference evidence="2" key="1">
    <citation type="submission" date="2023-07" db="EMBL/GenBank/DDBJ databases">
        <title>Substrates and metabolic shifts associated with increased methane emissions in unrestored hypersaline salterns.</title>
        <authorList>
            <person name="Bueno De Mesquita C.P."/>
            <person name="Tringe S.G."/>
        </authorList>
    </citation>
    <scope>NUCLEOTIDE SEQUENCE [LARGE SCALE GENOMIC DNA]</scope>
    <source>
        <strain evidence="2">I4</strain>
    </source>
</reference>
<evidence type="ECO:0000313" key="2">
    <source>
        <dbReference type="Proteomes" id="UP001255917"/>
    </source>
</evidence>
<organism evidence="1 2">
    <name type="scientific">Halomonas saccharevitans</name>
    <dbReference type="NCBI Taxonomy" id="416872"/>
    <lineage>
        <taxon>Bacteria</taxon>
        <taxon>Pseudomonadati</taxon>
        <taxon>Pseudomonadota</taxon>
        <taxon>Gammaproteobacteria</taxon>
        <taxon>Oceanospirillales</taxon>
        <taxon>Halomonadaceae</taxon>
        <taxon>Halomonas</taxon>
    </lineage>
</organism>
<keyword evidence="2" id="KW-1185">Reference proteome</keyword>
<name>A0ABU3NCI0_9GAMM</name>
<dbReference type="RefSeq" id="WP_315585606.1">
    <property type="nucleotide sequence ID" value="NZ_JAVXUR010000001.1"/>
</dbReference>
<proteinExistence type="predicted"/>
<sequence>MKHKPLKGFGKFLMRINNVNICIVDDEDIYFNPRMLGIAKNAGFGKIERYSKIDTPLLNKLQNKPYDIVILDVQGITEPDVAKDGMQIASLLSRTTSSYIVVTSAHQFHLVNDMTKVDYIMENKIQTTVDFVDELIEIVDDFLDKKSSFYKKSLFKAGFFLVKRSAA</sequence>